<evidence type="ECO:0000313" key="1">
    <source>
        <dbReference type="EMBL" id="KZS04518.1"/>
    </source>
</evidence>
<dbReference type="EMBL" id="LRGB01003123">
    <property type="protein sequence ID" value="KZS04518.1"/>
    <property type="molecule type" value="Genomic_DNA"/>
</dbReference>
<sequence>MGHSSNNIVSFDCWKKKGDEIFYQTVRNDHLASVVYVHRMSQALSYYYKASALAVTADEKATIANGLGVLQFKCGKRLYSNYKINISTLPKNDHKDARLLIEYYLKEALIQFERAWKFSDNDVKFPEWRENLLKTWSECVTLLLAVIVQFVENIEEPFSAQVARFEVFLQSIEGFSRGFFSFCIADIICQEAAELQAAGDHRNSVKLLRDNSSRVDYAIKAFNDAKFNYLISEMEELRLTSEKLLNVAESLFAKEKGDACWISIKVSLNETLGERVGSQDSEELPDYVLSAVDWYKTAINLARSGQSLEAEAKAHVQLGQIYEGRVNDKSLKHYELAEKLAIEMGIAKNEDWYRPCLKGLNRLKTLQQWQENRDRESLRAPVRKQLAAQLAELEKAGRKPIEELIAFIYQKYPPKGHGMEKPAGTNWKMNLRKALLHYHPDKQNLYRFGLHWMILAEEITVVLNRQFARLFKN</sequence>
<organism evidence="1 2">
    <name type="scientific">Daphnia magna</name>
    <dbReference type="NCBI Taxonomy" id="35525"/>
    <lineage>
        <taxon>Eukaryota</taxon>
        <taxon>Metazoa</taxon>
        <taxon>Ecdysozoa</taxon>
        <taxon>Arthropoda</taxon>
        <taxon>Crustacea</taxon>
        <taxon>Branchiopoda</taxon>
        <taxon>Diplostraca</taxon>
        <taxon>Cladocera</taxon>
        <taxon>Anomopoda</taxon>
        <taxon>Daphniidae</taxon>
        <taxon>Daphnia</taxon>
    </lineage>
</organism>
<keyword evidence="2" id="KW-1185">Reference proteome</keyword>
<dbReference type="AlphaFoldDB" id="A0A0P5VUQ9"/>
<evidence type="ECO:0000313" key="2">
    <source>
        <dbReference type="Proteomes" id="UP000076858"/>
    </source>
</evidence>
<dbReference type="Proteomes" id="UP000076858">
    <property type="component" value="Unassembled WGS sequence"/>
</dbReference>
<name>A0A0P5VUQ9_9CRUS</name>
<gene>
    <name evidence="1" type="ORF">APZ42_032837</name>
</gene>
<protein>
    <submittedName>
        <fullName evidence="1">Uncharacterized protein</fullName>
    </submittedName>
</protein>
<accession>A0A0P5VUQ9</accession>
<reference evidence="1 2" key="1">
    <citation type="submission" date="2016-03" db="EMBL/GenBank/DDBJ databases">
        <title>EvidentialGene: Evidence-directed Construction of Genes on Genomes.</title>
        <authorList>
            <person name="Gilbert D.G."/>
            <person name="Choi J.-H."/>
            <person name="Mockaitis K."/>
            <person name="Colbourne J."/>
            <person name="Pfrender M."/>
        </authorList>
    </citation>
    <scope>NUCLEOTIDE SEQUENCE [LARGE SCALE GENOMIC DNA]</scope>
    <source>
        <strain evidence="1 2">Xinb3</strain>
        <tissue evidence="1">Complete organism</tissue>
    </source>
</reference>
<proteinExistence type="predicted"/>
<comment type="caution">
    <text evidence="1">The sequence shown here is derived from an EMBL/GenBank/DDBJ whole genome shotgun (WGS) entry which is preliminary data.</text>
</comment>
<dbReference type="OrthoDB" id="3135773at2759"/>